<name>A0A7U2F0J8_PHANO</name>
<reference evidence="2" key="1">
    <citation type="journal article" date="2021" name="BMC Genomics">
        <title>Chromosome-level genome assembly and manually-curated proteome of model necrotroph Parastagonospora nodorum Sn15 reveals a genome-wide trove of candidate effector homologs, and redundancy of virulence-related functions within an accessory chromosome.</title>
        <authorList>
            <person name="Bertazzoni S."/>
            <person name="Jones D.A.B."/>
            <person name="Phan H.T."/>
            <person name="Tan K.-C."/>
            <person name="Hane J.K."/>
        </authorList>
    </citation>
    <scope>NUCLEOTIDE SEQUENCE [LARGE SCALE GENOMIC DNA]</scope>
    <source>
        <strain evidence="2">SN15 / ATCC MYA-4574 / FGSC 10173)</strain>
    </source>
</reference>
<evidence type="ECO:0000313" key="1">
    <source>
        <dbReference type="EMBL" id="QRC96475.1"/>
    </source>
</evidence>
<gene>
    <name evidence="1" type="ORF">JI435_409140</name>
</gene>
<dbReference type="EMBL" id="CP069028">
    <property type="protein sequence ID" value="QRC96475.1"/>
    <property type="molecule type" value="Genomic_DNA"/>
</dbReference>
<sequence>MLQVGGQHGVVVSQEASAVSPEARPKQNVKLARRCIAVRDRRGMELRGSEGYITVFTRIISTQSQTTPNLDAPVLMLDLSPSF</sequence>
<dbReference type="Proteomes" id="UP000663193">
    <property type="component" value="Chromosome 6"/>
</dbReference>
<dbReference type="AlphaFoldDB" id="A0A7U2F0J8"/>
<dbReference type="VEuPathDB" id="FungiDB:JI435_409140"/>
<evidence type="ECO:0000313" key="2">
    <source>
        <dbReference type="Proteomes" id="UP000663193"/>
    </source>
</evidence>
<accession>A0A7U2F0J8</accession>
<keyword evidence="2" id="KW-1185">Reference proteome</keyword>
<organism evidence="1 2">
    <name type="scientific">Phaeosphaeria nodorum (strain SN15 / ATCC MYA-4574 / FGSC 10173)</name>
    <name type="common">Glume blotch fungus</name>
    <name type="synonym">Parastagonospora nodorum</name>
    <dbReference type="NCBI Taxonomy" id="321614"/>
    <lineage>
        <taxon>Eukaryota</taxon>
        <taxon>Fungi</taxon>
        <taxon>Dikarya</taxon>
        <taxon>Ascomycota</taxon>
        <taxon>Pezizomycotina</taxon>
        <taxon>Dothideomycetes</taxon>
        <taxon>Pleosporomycetidae</taxon>
        <taxon>Pleosporales</taxon>
        <taxon>Pleosporineae</taxon>
        <taxon>Phaeosphaeriaceae</taxon>
        <taxon>Parastagonospora</taxon>
    </lineage>
</organism>
<proteinExistence type="predicted"/>
<protein>
    <submittedName>
        <fullName evidence="1">Uncharacterized protein</fullName>
    </submittedName>
</protein>